<dbReference type="HAMAP" id="MF_01959">
    <property type="entry name" value="CcmE"/>
    <property type="match status" value="1"/>
</dbReference>
<keyword evidence="4" id="KW-0479">Metal-binding</keyword>
<dbReference type="EMBL" id="JAJJMA010276188">
    <property type="protein sequence ID" value="MCL7045993.1"/>
    <property type="molecule type" value="Genomic_DNA"/>
</dbReference>
<keyword evidence="5" id="KW-0201">Cytochrome c-type biogenesis</keyword>
<dbReference type="Proteomes" id="UP001177140">
    <property type="component" value="Unassembled WGS sequence"/>
</dbReference>
<accession>A0AA41VRB8</accession>
<keyword evidence="7" id="KW-0408">Iron</keyword>
<dbReference type="GO" id="GO:0005886">
    <property type="term" value="C:plasma membrane"/>
    <property type="evidence" value="ECO:0007669"/>
    <property type="project" value="InterPro"/>
</dbReference>
<gene>
    <name evidence="11" type="ORF">MKW94_020570</name>
</gene>
<protein>
    <submittedName>
        <fullName evidence="11">Uncharacterized protein</fullName>
    </submittedName>
</protein>
<dbReference type="PANTHER" id="PTHR34128">
    <property type="entry name" value="CYTOCHROME C-TYPE BIOGENESIS PROTEIN CCME HOMOLOG, MITOCHONDRIAL"/>
    <property type="match status" value="1"/>
</dbReference>
<evidence type="ECO:0000256" key="4">
    <source>
        <dbReference type="ARBA" id="ARBA00022723"/>
    </source>
</evidence>
<proteinExistence type="inferred from homology"/>
<evidence type="ECO:0000256" key="6">
    <source>
        <dbReference type="ARBA" id="ARBA00022989"/>
    </source>
</evidence>
<evidence type="ECO:0000313" key="12">
    <source>
        <dbReference type="Proteomes" id="UP001177140"/>
    </source>
</evidence>
<evidence type="ECO:0000256" key="9">
    <source>
        <dbReference type="SAM" id="MobiDB-lite"/>
    </source>
</evidence>
<organism evidence="11 12">
    <name type="scientific">Papaver nudicaule</name>
    <name type="common">Iceland poppy</name>
    <dbReference type="NCBI Taxonomy" id="74823"/>
    <lineage>
        <taxon>Eukaryota</taxon>
        <taxon>Viridiplantae</taxon>
        <taxon>Streptophyta</taxon>
        <taxon>Embryophyta</taxon>
        <taxon>Tracheophyta</taxon>
        <taxon>Spermatophyta</taxon>
        <taxon>Magnoliopsida</taxon>
        <taxon>Ranunculales</taxon>
        <taxon>Papaveraceae</taxon>
        <taxon>Papaveroideae</taxon>
        <taxon>Papaver</taxon>
    </lineage>
</organism>
<dbReference type="Gene3D" id="2.40.50.140">
    <property type="entry name" value="Nucleic acid-binding proteins"/>
    <property type="match status" value="1"/>
</dbReference>
<dbReference type="InterPro" id="IPR012340">
    <property type="entry name" value="NA-bd_OB-fold"/>
</dbReference>
<name>A0AA41VRB8_PAPNU</name>
<feature type="region of interest" description="Disordered" evidence="9">
    <location>
        <begin position="248"/>
        <end position="297"/>
    </location>
</feature>
<dbReference type="PANTHER" id="PTHR34128:SF2">
    <property type="entry name" value="CYTOCHROME C-TYPE BIOGENESIS PROTEIN CCME HOMOLOG, MITOCHONDRIAL"/>
    <property type="match status" value="1"/>
</dbReference>
<dbReference type="GO" id="GO:0046872">
    <property type="term" value="F:metal ion binding"/>
    <property type="evidence" value="ECO:0007669"/>
    <property type="project" value="UniProtKB-KW"/>
</dbReference>
<sequence>MATAFRRGLRSLGSRILSNKTITRQFSNNHPWPLTSIINNQSSSLYSNLYKNPLLESQIFRQFSSQRIPKRPSKIDIGAKARKLQQQRLWTYALAFGGIAGFVYLVLVNFEDQLVFYVTPTEAFQKFKANPSKNRFRLGGLVLEGSVTTPSSSAMMEFVVTDLITDILVRYEGSLPDLFREGHSAVVEGTIIPLTDEIRKELASNGKPISEKATAMECYFNGNEVLAKHDEKYMPQEVAAALERNKAKLKEDAEAQTTEEEAAKLEEATKSVEAGKSEEAVKSEEATKSGKENQSES</sequence>
<evidence type="ECO:0000256" key="2">
    <source>
        <dbReference type="ARBA" id="ARBA00022617"/>
    </source>
</evidence>
<keyword evidence="12" id="KW-1185">Reference proteome</keyword>
<feature type="transmembrane region" description="Helical" evidence="10">
    <location>
        <begin position="89"/>
        <end position="110"/>
    </location>
</feature>
<evidence type="ECO:0000256" key="1">
    <source>
        <dbReference type="ARBA" id="ARBA00004370"/>
    </source>
</evidence>
<keyword evidence="8 10" id="KW-0472">Membrane</keyword>
<keyword evidence="6 10" id="KW-1133">Transmembrane helix</keyword>
<keyword evidence="2" id="KW-0349">Heme</keyword>
<reference evidence="11" key="1">
    <citation type="submission" date="2022-03" db="EMBL/GenBank/DDBJ databases">
        <title>A functionally conserved STORR gene fusion in Papaver species that diverged 16.8 million years ago.</title>
        <authorList>
            <person name="Catania T."/>
        </authorList>
    </citation>
    <scope>NUCLEOTIDE SEQUENCE</scope>
    <source>
        <strain evidence="11">S-191538</strain>
    </source>
</reference>
<comment type="caution">
    <text evidence="11">The sequence shown here is derived from an EMBL/GenBank/DDBJ whole genome shotgun (WGS) entry which is preliminary data.</text>
</comment>
<dbReference type="InterPro" id="IPR036127">
    <property type="entry name" value="CcmE-like_sf"/>
</dbReference>
<comment type="subcellular location">
    <subcellularLocation>
        <location evidence="1">Membrane</location>
    </subcellularLocation>
</comment>
<dbReference type="InterPro" id="IPR004329">
    <property type="entry name" value="CcmE"/>
</dbReference>
<dbReference type="SUPFAM" id="SSF82093">
    <property type="entry name" value="Heme chaperone CcmE"/>
    <property type="match status" value="1"/>
</dbReference>
<dbReference type="GO" id="GO:0017004">
    <property type="term" value="P:cytochrome complex assembly"/>
    <property type="evidence" value="ECO:0007669"/>
    <property type="project" value="UniProtKB-KW"/>
</dbReference>
<evidence type="ECO:0000313" key="11">
    <source>
        <dbReference type="EMBL" id="MCL7045993.1"/>
    </source>
</evidence>
<evidence type="ECO:0000256" key="8">
    <source>
        <dbReference type="ARBA" id="ARBA00023136"/>
    </source>
</evidence>
<evidence type="ECO:0000256" key="5">
    <source>
        <dbReference type="ARBA" id="ARBA00022748"/>
    </source>
</evidence>
<evidence type="ECO:0000256" key="10">
    <source>
        <dbReference type="SAM" id="Phobius"/>
    </source>
</evidence>
<evidence type="ECO:0000256" key="3">
    <source>
        <dbReference type="ARBA" id="ARBA00022692"/>
    </source>
</evidence>
<keyword evidence="3 10" id="KW-0812">Transmembrane</keyword>
<evidence type="ECO:0000256" key="7">
    <source>
        <dbReference type="ARBA" id="ARBA00023004"/>
    </source>
</evidence>
<dbReference type="GO" id="GO:0020037">
    <property type="term" value="F:heme binding"/>
    <property type="evidence" value="ECO:0007669"/>
    <property type="project" value="InterPro"/>
</dbReference>
<dbReference type="Pfam" id="PF03100">
    <property type="entry name" value="CcmE"/>
    <property type="match status" value="1"/>
</dbReference>
<feature type="compositionally biased region" description="Basic and acidic residues" evidence="9">
    <location>
        <begin position="261"/>
        <end position="297"/>
    </location>
</feature>
<dbReference type="GO" id="GO:0017003">
    <property type="term" value="P:protein-heme linkage"/>
    <property type="evidence" value="ECO:0007669"/>
    <property type="project" value="InterPro"/>
</dbReference>
<dbReference type="AlphaFoldDB" id="A0AA41VRB8"/>